<evidence type="ECO:0000313" key="1">
    <source>
        <dbReference type="EMBL" id="WOH11376.1"/>
    </source>
</evidence>
<dbReference type="EMBL" id="CP093350">
    <property type="protein sequence ID" value="WOH11376.1"/>
    <property type="molecule type" value="Genomic_DNA"/>
</dbReference>
<reference evidence="1" key="2">
    <citation type="submission" date="2022-03" db="EMBL/GenBank/DDBJ databases">
        <title>Draft title - Genomic analysis of global carrot germplasm unveils the trajectory of domestication and the origin of high carotenoid orange carrot.</title>
        <authorList>
            <person name="Iorizzo M."/>
            <person name="Ellison S."/>
            <person name="Senalik D."/>
            <person name="Macko-Podgorni A."/>
            <person name="Grzebelus D."/>
            <person name="Bostan H."/>
            <person name="Rolling W."/>
            <person name="Curaba J."/>
            <person name="Simon P."/>
        </authorList>
    </citation>
    <scope>NUCLEOTIDE SEQUENCE</scope>
    <source>
        <tissue evidence="1">Leaf</tissue>
    </source>
</reference>
<dbReference type="Proteomes" id="UP000077755">
    <property type="component" value="Chromosome 8"/>
</dbReference>
<sequence>MAPKSSLPQTNYAGIQSAADATGCFQQIVLFMNNSNLKIPIIATPLINMDRLDQFWKTAKNQGTEEVPSVDFKIDGKEYMLIVTHINEAFGTTVAENESFADLGNDDTLSKFFLYIGYAGLVPDKNSTKWYPTSEMDKRYMRKEWNMLFDAMVKIFSTKTSGWNGIPSYIKKLTHSMVHGYKVNVGKVVMAQLRSSISKKIHTSEKPALEETHVDVGHSEVLTNPFEVAVTASVAVNDSAGTTTSIVVDTIPAIKTSLVVTSPPAIIIPTDVFTRTDTILSTKVVVTSTQHLHLDVIIEDGSDDENVPLCTFFKV</sequence>
<keyword evidence="2" id="KW-1185">Reference proteome</keyword>
<reference evidence="1" key="1">
    <citation type="journal article" date="2016" name="Nat. Genet.">
        <title>A high-quality carrot genome assembly provides new insights into carotenoid accumulation and asterid genome evolution.</title>
        <authorList>
            <person name="Iorizzo M."/>
            <person name="Ellison S."/>
            <person name="Senalik D."/>
            <person name="Zeng P."/>
            <person name="Satapoomin P."/>
            <person name="Huang J."/>
            <person name="Bowman M."/>
            <person name="Iovene M."/>
            <person name="Sanseverino W."/>
            <person name="Cavagnaro P."/>
            <person name="Yildiz M."/>
            <person name="Macko-Podgorni A."/>
            <person name="Moranska E."/>
            <person name="Grzebelus E."/>
            <person name="Grzebelus D."/>
            <person name="Ashrafi H."/>
            <person name="Zheng Z."/>
            <person name="Cheng S."/>
            <person name="Spooner D."/>
            <person name="Van Deynze A."/>
            <person name="Simon P."/>
        </authorList>
    </citation>
    <scope>NUCLEOTIDE SEQUENCE</scope>
    <source>
        <tissue evidence="1">Leaf</tissue>
    </source>
</reference>
<dbReference type="AlphaFoldDB" id="A0AAF1BCN1"/>
<proteinExistence type="predicted"/>
<name>A0AAF1BCN1_DAUCS</name>
<protein>
    <submittedName>
        <fullName evidence="1">Uncharacterized protein</fullName>
    </submittedName>
</protein>
<accession>A0AAF1BCN1</accession>
<gene>
    <name evidence="1" type="ORF">DCAR_0830859</name>
</gene>
<organism evidence="1 2">
    <name type="scientific">Daucus carota subsp. sativus</name>
    <name type="common">Carrot</name>
    <dbReference type="NCBI Taxonomy" id="79200"/>
    <lineage>
        <taxon>Eukaryota</taxon>
        <taxon>Viridiplantae</taxon>
        <taxon>Streptophyta</taxon>
        <taxon>Embryophyta</taxon>
        <taxon>Tracheophyta</taxon>
        <taxon>Spermatophyta</taxon>
        <taxon>Magnoliopsida</taxon>
        <taxon>eudicotyledons</taxon>
        <taxon>Gunneridae</taxon>
        <taxon>Pentapetalae</taxon>
        <taxon>asterids</taxon>
        <taxon>campanulids</taxon>
        <taxon>Apiales</taxon>
        <taxon>Apiaceae</taxon>
        <taxon>Apioideae</taxon>
        <taxon>Scandiceae</taxon>
        <taxon>Daucinae</taxon>
        <taxon>Daucus</taxon>
        <taxon>Daucus sect. Daucus</taxon>
    </lineage>
</organism>
<evidence type="ECO:0000313" key="2">
    <source>
        <dbReference type="Proteomes" id="UP000077755"/>
    </source>
</evidence>